<reference evidence="1 2" key="1">
    <citation type="submission" date="2020-06" db="EMBL/GenBank/DDBJ databases">
        <title>Lactobacillus rhamnosus QC,genome.</title>
        <authorList>
            <person name="Yi H."/>
            <person name="Jin M."/>
        </authorList>
    </citation>
    <scope>NUCLEOTIDE SEQUENCE [LARGE SCALE GENOMIC DNA]</scope>
    <source>
        <strain evidence="1 2">QC</strain>
    </source>
</reference>
<protein>
    <submittedName>
        <fullName evidence="1">ImmA/IrrE family metallo-endopeptidase</fullName>
    </submittedName>
</protein>
<organism evidence="1 2">
    <name type="scientific">Lacticaseibacillus rhamnosus</name>
    <name type="common">Lactobacillus rhamnosus</name>
    <dbReference type="NCBI Taxonomy" id="47715"/>
    <lineage>
        <taxon>Bacteria</taxon>
        <taxon>Bacillati</taxon>
        <taxon>Bacillota</taxon>
        <taxon>Bacilli</taxon>
        <taxon>Lactobacillales</taxon>
        <taxon>Lactobacillaceae</taxon>
        <taxon>Lacticaseibacillus</taxon>
    </lineage>
</organism>
<dbReference type="Proteomes" id="UP000542889">
    <property type="component" value="Unassembled WGS sequence"/>
</dbReference>
<dbReference type="eggNOG" id="COG2856">
    <property type="taxonomic scope" value="Bacteria"/>
</dbReference>
<name>A0A0E3CNB7_LACRH</name>
<accession>A0A0E3CNB7</accession>
<dbReference type="RefSeq" id="WP_003594164.1">
    <property type="nucleotide sequence ID" value="NZ_CAKMAS010000003.1"/>
</dbReference>
<dbReference type="EMBL" id="JABXWP010000025">
    <property type="protein sequence ID" value="NVO89358.1"/>
    <property type="molecule type" value="Genomic_DNA"/>
</dbReference>
<dbReference type="OrthoDB" id="2300474at2"/>
<proteinExistence type="predicted"/>
<comment type="caution">
    <text evidence="1">The sequence shown here is derived from an EMBL/GenBank/DDBJ whole genome shotgun (WGS) entry which is preliminary data.</text>
</comment>
<evidence type="ECO:0000313" key="2">
    <source>
        <dbReference type="Proteomes" id="UP000542889"/>
    </source>
</evidence>
<gene>
    <name evidence="1" type="ORF">HWN39_12840</name>
</gene>
<sequence length="140" mass="16070">MMTDFTSDMLREVLNYGFDRGVGAELTYKLKPYTPSVSNPETRWIAINMNWHKPKQLPYQAAHEIMHVLHQDPACLYFYSASKNSIEGEANIGGIQILVPLYFADIDKEDANLNQFMEAFDIPTPMEDTALEAIKEFYIN</sequence>
<evidence type="ECO:0000313" key="1">
    <source>
        <dbReference type="EMBL" id="NVO89358.1"/>
    </source>
</evidence>
<dbReference type="AlphaFoldDB" id="A0A0E3CNB7"/>